<reference evidence="2" key="1">
    <citation type="journal article" date="2015" name="Nature">
        <title>Complex archaea that bridge the gap between prokaryotes and eukaryotes.</title>
        <authorList>
            <person name="Spang A."/>
            <person name="Saw J.H."/>
            <person name="Jorgensen S.L."/>
            <person name="Zaremba-Niedzwiedzka K."/>
            <person name="Martijn J."/>
            <person name="Lind A.E."/>
            <person name="van Eijk R."/>
            <person name="Schleper C."/>
            <person name="Guy L."/>
            <person name="Ettema T.J."/>
        </authorList>
    </citation>
    <scope>NUCLEOTIDE SEQUENCE</scope>
</reference>
<dbReference type="EMBL" id="LAZR01005753">
    <property type="protein sequence ID" value="KKM97385.1"/>
    <property type="molecule type" value="Genomic_DNA"/>
</dbReference>
<accession>A0A0F9LSI4</accession>
<sequence>MLLNVKQRLLLLNILPDQSDYITLKVIREQQERLSFSEEELKRLKVKRDGDRYTWDETVDRPVDIEIGESARGVIKLAFRRLDQEGQLKVEFLPLYEHFMEGEDWPPKE</sequence>
<evidence type="ECO:0000313" key="2">
    <source>
        <dbReference type="EMBL" id="KKM98149.1"/>
    </source>
</evidence>
<name>A0A0F9LSI4_9ZZZZ</name>
<comment type="caution">
    <text evidence="2">The sequence shown here is derived from an EMBL/GenBank/DDBJ whole genome shotgun (WGS) entry which is preliminary data.</text>
</comment>
<dbReference type="AlphaFoldDB" id="A0A0F9LSI4"/>
<gene>
    <name evidence="2" type="ORF">LCGC14_1160860</name>
    <name evidence="1" type="ORF">LCGC14_1168540</name>
</gene>
<proteinExistence type="predicted"/>
<evidence type="ECO:0000313" key="1">
    <source>
        <dbReference type="EMBL" id="KKM97385.1"/>
    </source>
</evidence>
<dbReference type="EMBL" id="LAZR01005660">
    <property type="protein sequence ID" value="KKM98149.1"/>
    <property type="molecule type" value="Genomic_DNA"/>
</dbReference>
<organism evidence="2">
    <name type="scientific">marine sediment metagenome</name>
    <dbReference type="NCBI Taxonomy" id="412755"/>
    <lineage>
        <taxon>unclassified sequences</taxon>
        <taxon>metagenomes</taxon>
        <taxon>ecological metagenomes</taxon>
    </lineage>
</organism>
<protein>
    <submittedName>
        <fullName evidence="2">Uncharacterized protein</fullName>
    </submittedName>
</protein>